<evidence type="ECO:0000256" key="6">
    <source>
        <dbReference type="SAM" id="MobiDB-lite"/>
    </source>
</evidence>
<dbReference type="GO" id="GO:0099402">
    <property type="term" value="P:plant organ development"/>
    <property type="evidence" value="ECO:0007669"/>
    <property type="project" value="UniProtKB-ARBA"/>
</dbReference>
<feature type="region of interest" description="Disordered" evidence="6">
    <location>
        <begin position="56"/>
        <end position="80"/>
    </location>
</feature>
<keyword evidence="5" id="KW-0010">Activator</keyword>
<keyword evidence="5" id="KW-0805">Transcription regulation</keyword>
<feature type="short sequence motif" description="Bipartite nuclear localization signal" evidence="4">
    <location>
        <begin position="211"/>
        <end position="218"/>
    </location>
</feature>
<dbReference type="Pfam" id="PF08879">
    <property type="entry name" value="WRC"/>
    <property type="match status" value="1"/>
</dbReference>
<keyword evidence="3 4" id="KW-0539">Nucleus</keyword>
<dbReference type="GO" id="GO:0005634">
    <property type="term" value="C:nucleus"/>
    <property type="evidence" value="ECO:0007669"/>
    <property type="project" value="UniProtKB-SubCell"/>
</dbReference>
<dbReference type="PROSITE" id="PS51667">
    <property type="entry name" value="WRC"/>
    <property type="match status" value="1"/>
</dbReference>
<evidence type="ECO:0000256" key="3">
    <source>
        <dbReference type="ARBA" id="ARBA00023242"/>
    </source>
</evidence>
<keyword evidence="10" id="KW-1185">Reference proteome</keyword>
<dbReference type="GO" id="GO:0005524">
    <property type="term" value="F:ATP binding"/>
    <property type="evidence" value="ECO:0007669"/>
    <property type="project" value="UniProtKB-UniRule"/>
</dbReference>
<comment type="caution">
    <text evidence="9">The sequence shown here is derived from an EMBL/GenBank/DDBJ whole genome shotgun (WGS) entry which is preliminary data.</text>
</comment>
<feature type="short sequence motif" description="Bipartite nuclear localization signal" evidence="4">
    <location>
        <begin position="183"/>
        <end position="193"/>
    </location>
</feature>
<dbReference type="InterPro" id="IPR014978">
    <property type="entry name" value="Gln-Leu-Gln_QLQ"/>
</dbReference>
<evidence type="ECO:0000256" key="1">
    <source>
        <dbReference type="ARBA" id="ARBA00004123"/>
    </source>
</evidence>
<evidence type="ECO:0000259" key="8">
    <source>
        <dbReference type="PROSITE" id="PS51667"/>
    </source>
</evidence>
<dbReference type="InterPro" id="IPR014977">
    <property type="entry name" value="WRC_dom"/>
</dbReference>
<dbReference type="PANTHER" id="PTHR31602:SF101">
    <property type="entry name" value="GROWTH-REGULATING FACTOR 7"/>
    <property type="match status" value="1"/>
</dbReference>
<evidence type="ECO:0000256" key="5">
    <source>
        <dbReference type="RuleBase" id="RU367127"/>
    </source>
</evidence>
<keyword evidence="5" id="KW-0804">Transcription</keyword>
<feature type="domain" description="QLQ" evidence="7">
    <location>
        <begin position="126"/>
        <end position="161"/>
    </location>
</feature>
<dbReference type="EMBL" id="NKXS01000662">
    <property type="protein sequence ID" value="PIN22923.1"/>
    <property type="molecule type" value="Genomic_DNA"/>
</dbReference>
<comment type="domain">
    <text evidence="5">The QLQ domain and WRC domain may be involved in protein-protein interaction and DNA-binding, respectively.</text>
</comment>
<protein>
    <recommendedName>
        <fullName evidence="5">Growth-regulating factor</fullName>
    </recommendedName>
</protein>
<evidence type="ECO:0000256" key="4">
    <source>
        <dbReference type="PROSITE-ProRule" id="PRU01002"/>
    </source>
</evidence>
<evidence type="ECO:0000259" key="7">
    <source>
        <dbReference type="PROSITE" id="PS51666"/>
    </source>
</evidence>
<feature type="region of interest" description="Disordered" evidence="6">
    <location>
        <begin position="211"/>
        <end position="232"/>
    </location>
</feature>
<reference evidence="10" key="1">
    <citation type="journal article" date="2018" name="Gigascience">
        <title>Genome assembly of the Pink Ipe (Handroanthus impetiginosus, Bignoniaceae), a highly valued, ecologically keystone Neotropical timber forest tree.</title>
        <authorList>
            <person name="Silva-Junior O.B."/>
            <person name="Grattapaglia D."/>
            <person name="Novaes E."/>
            <person name="Collevatti R.G."/>
        </authorList>
    </citation>
    <scope>NUCLEOTIDE SEQUENCE [LARGE SCALE GENOMIC DNA]</scope>
    <source>
        <strain evidence="10">cv. UFG-1</strain>
    </source>
</reference>
<feature type="domain" description="WRC" evidence="8">
    <location>
        <begin position="178"/>
        <end position="222"/>
    </location>
</feature>
<dbReference type="STRING" id="429701.A0A2G9HZL0"/>
<dbReference type="InterPro" id="IPR031137">
    <property type="entry name" value="GRF"/>
</dbReference>
<name>A0A2G9HZL0_9LAMI</name>
<dbReference type="Proteomes" id="UP000231279">
    <property type="component" value="Unassembled WGS sequence"/>
</dbReference>
<evidence type="ECO:0000256" key="2">
    <source>
        <dbReference type="ARBA" id="ARBA00008122"/>
    </source>
</evidence>
<accession>A0A2G9HZL0</accession>
<dbReference type="PANTHER" id="PTHR31602">
    <property type="entry name" value="GROWTH-REGULATING FACTOR 5"/>
    <property type="match status" value="1"/>
</dbReference>
<organism evidence="9 10">
    <name type="scientific">Handroanthus impetiginosus</name>
    <dbReference type="NCBI Taxonomy" id="429701"/>
    <lineage>
        <taxon>Eukaryota</taxon>
        <taxon>Viridiplantae</taxon>
        <taxon>Streptophyta</taxon>
        <taxon>Embryophyta</taxon>
        <taxon>Tracheophyta</taxon>
        <taxon>Spermatophyta</taxon>
        <taxon>Magnoliopsida</taxon>
        <taxon>eudicotyledons</taxon>
        <taxon>Gunneridae</taxon>
        <taxon>Pentapetalae</taxon>
        <taxon>asterids</taxon>
        <taxon>lamiids</taxon>
        <taxon>Lamiales</taxon>
        <taxon>Bignoniaceae</taxon>
        <taxon>Crescentiina</taxon>
        <taxon>Tabebuia alliance</taxon>
        <taxon>Handroanthus</taxon>
    </lineage>
</organism>
<dbReference type="Pfam" id="PF08880">
    <property type="entry name" value="QLQ"/>
    <property type="match status" value="1"/>
</dbReference>
<evidence type="ECO:0000313" key="10">
    <source>
        <dbReference type="Proteomes" id="UP000231279"/>
    </source>
</evidence>
<feature type="region of interest" description="Disordered" evidence="6">
    <location>
        <begin position="1"/>
        <end position="26"/>
    </location>
</feature>
<feature type="compositionally biased region" description="Basic and acidic residues" evidence="6">
    <location>
        <begin position="218"/>
        <end position="229"/>
    </location>
</feature>
<comment type="subcellular location">
    <subcellularLocation>
        <location evidence="1 4 5">Nucleus</location>
    </subcellularLocation>
</comment>
<evidence type="ECO:0000313" key="9">
    <source>
        <dbReference type="EMBL" id="PIN22923.1"/>
    </source>
</evidence>
<dbReference type="SMART" id="SM00951">
    <property type="entry name" value="QLQ"/>
    <property type="match status" value="1"/>
</dbReference>
<sequence>MEKGAKSGSGFSISEKKSSSSDSDVSLMNFHTTEPFPSKIFTMGIHHQKTNLDRPFDGGGTAAGTGAEDGWLDPTGSNSGGANEVVGNIHREDVSSSDPLPFDTFAASCSSTPYKSPGMAQNMGFPFTSAQWKELERQAMIYKYMISSVPVPRDLLFPRNFDSAATSLYNSRYSKNGDPEPGRCKRTDGKKWRCSRDVAPHQKYCERHLHRGRPRSRKPVEVKNNGENHKKTRLEQSPLPNYAVSQANNQPLLLFNAKSDLSISTPPSYKESHRDLSLMIDGHLANMGFSNEGSSIYAYNALFHQDYMEQPPLNLLNYASTTGFIDAWSIDNLNSTNNNGDNSESSLSMNHGNLSPSLNLSIAMAAGDIIDEEMRKIQMGSGEEQITENLSPISWEPFARGGPLAEVLQPTNPASPISTPATTVSSPSGVLHRTLFSHSDSSVCNSPTFGAPPSEVAFHHRLN</sequence>
<dbReference type="PROSITE" id="PS51666">
    <property type="entry name" value="QLQ"/>
    <property type="match status" value="1"/>
</dbReference>
<dbReference type="OrthoDB" id="1937002at2759"/>
<dbReference type="AlphaFoldDB" id="A0A2G9HZL0"/>
<proteinExistence type="inferred from homology"/>
<dbReference type="GO" id="GO:0006351">
    <property type="term" value="P:DNA-templated transcription"/>
    <property type="evidence" value="ECO:0007669"/>
    <property type="project" value="UniProtKB-UniRule"/>
</dbReference>
<gene>
    <name evidence="9" type="ORF">CDL12_04360</name>
</gene>
<comment type="similarity">
    <text evidence="2 5">Belongs to the GRF family.</text>
</comment>
<comment type="function">
    <text evidence="5">Transcription activator.</text>
</comment>
<dbReference type="GO" id="GO:0006355">
    <property type="term" value="P:regulation of DNA-templated transcription"/>
    <property type="evidence" value="ECO:0007669"/>
    <property type="project" value="InterPro"/>
</dbReference>